<dbReference type="PROSITE" id="PS50887">
    <property type="entry name" value="GGDEF"/>
    <property type="match status" value="1"/>
</dbReference>
<feature type="domain" description="GGDEF" evidence="1">
    <location>
        <begin position="561"/>
        <end position="694"/>
    </location>
</feature>
<dbReference type="PANTHER" id="PTHR46663">
    <property type="entry name" value="DIGUANYLATE CYCLASE DGCT-RELATED"/>
    <property type="match status" value="1"/>
</dbReference>
<dbReference type="InterPro" id="IPR043128">
    <property type="entry name" value="Rev_trsase/Diguanyl_cyclase"/>
</dbReference>
<dbReference type="SUPFAM" id="SSF55073">
    <property type="entry name" value="Nucleotide cyclase"/>
    <property type="match status" value="1"/>
</dbReference>
<evidence type="ECO:0000259" key="1">
    <source>
        <dbReference type="PROSITE" id="PS50887"/>
    </source>
</evidence>
<dbReference type="RefSeq" id="WP_387991922.1">
    <property type="nucleotide sequence ID" value="NZ_JBHSGR010000022.1"/>
</dbReference>
<dbReference type="PANTHER" id="PTHR46663:SF3">
    <property type="entry name" value="SLL0267 PROTEIN"/>
    <property type="match status" value="1"/>
</dbReference>
<dbReference type="InterPro" id="IPR038158">
    <property type="entry name" value="H-NOX_domain_sf"/>
</dbReference>
<protein>
    <submittedName>
        <fullName evidence="2">Diguanylate cyclase domain-containing protein</fullName>
        <ecNumber evidence="2">2.7.7.65</ecNumber>
    </submittedName>
</protein>
<keyword evidence="3" id="KW-1185">Reference proteome</keyword>
<dbReference type="EMBL" id="JBHSGR010000022">
    <property type="protein sequence ID" value="MFC4695295.1"/>
    <property type="molecule type" value="Genomic_DNA"/>
</dbReference>
<dbReference type="InterPro" id="IPR029787">
    <property type="entry name" value="Nucleotide_cyclase"/>
</dbReference>
<dbReference type="Gene3D" id="3.30.450.40">
    <property type="match status" value="1"/>
</dbReference>
<accession>A0ABV9LQ76</accession>
<organism evidence="2 3">
    <name type="scientific">Geodermatophilus arenarius</name>
    <dbReference type="NCBI Taxonomy" id="1137990"/>
    <lineage>
        <taxon>Bacteria</taxon>
        <taxon>Bacillati</taxon>
        <taxon>Actinomycetota</taxon>
        <taxon>Actinomycetes</taxon>
        <taxon>Geodermatophilales</taxon>
        <taxon>Geodermatophilaceae</taxon>
        <taxon>Geodermatophilus</taxon>
    </lineage>
</organism>
<gene>
    <name evidence="2" type="ORF">ACFO3M_17980</name>
</gene>
<dbReference type="InterPro" id="IPR029016">
    <property type="entry name" value="GAF-like_dom_sf"/>
</dbReference>
<dbReference type="Pfam" id="PF00990">
    <property type="entry name" value="GGDEF"/>
    <property type="match status" value="1"/>
</dbReference>
<reference evidence="3" key="1">
    <citation type="journal article" date="2019" name="Int. J. Syst. Evol. Microbiol.">
        <title>The Global Catalogue of Microorganisms (GCM) 10K type strain sequencing project: providing services to taxonomists for standard genome sequencing and annotation.</title>
        <authorList>
            <consortium name="The Broad Institute Genomics Platform"/>
            <consortium name="The Broad Institute Genome Sequencing Center for Infectious Disease"/>
            <person name="Wu L."/>
            <person name="Ma J."/>
        </authorList>
    </citation>
    <scope>NUCLEOTIDE SEQUENCE [LARGE SCALE GENOMIC DNA]</scope>
    <source>
        <strain evidence="3">CCUG 62763</strain>
    </source>
</reference>
<evidence type="ECO:0000313" key="2">
    <source>
        <dbReference type="EMBL" id="MFC4695295.1"/>
    </source>
</evidence>
<sequence length="696" mass="72447">MSAAGPADGPVPPVEARETSGATTGLVLAFVRQHAGDDAAEEVLRRAGVPFTADELSRPSTWTSYDTRIRLFTAATEVLGDPGVMFRIGAESLRTGMNPSVVVLVRAMGSPRQVFARLPRAVANFTTTSTMEVVRSDATSATLRYRLHEGYAHSRLDCDYARGLISMVPTIFGLAPAAVVHEECESSGGEACVYHLTWERRGRWPRRRRGADAADPELVALRQQVRSLQSAATDLVEGGDLETVLRRIVERAAAAVLAPAYLLAVSSPRGGAPLVHSSGLAPAEVPPLVARLLAGADLGPGAVTVDVASARRTHGRLAALHRPGDGGLGDERAMLAAYAGHAAAALDLVLALEDSRLEARRAGALLELAHGLAQAGEAPEVCAVVAGALPGIVGCGSSGVLLWDPAGGVLRAESCAGLSPEQEEVLRSAALRAGDVPEVFGILTDREPRVIGATGASAPMRDLLAAMHLTDVVAVPLLAGTTFLGVVTASWADGEVSQALDADVLARLRGVGDQASTALQKARLLETVRHQATHDALTGLPNRVLFRDRLAAALAAVAPTGSVGVLFCDLDRFKAVNDTLGHAAGDELLRQVSARLRAAVRPGDTVGRLSGDEFAVLLPRLAAPADADAVVRRVAAAFTEPFRLDGVPAAVGTSTGVAVHTGPGGDAERLLQEADAAMYRHKHRDRPAAPAPRSAD</sequence>
<dbReference type="NCBIfam" id="TIGR00254">
    <property type="entry name" value="GGDEF"/>
    <property type="match status" value="1"/>
</dbReference>
<dbReference type="SUPFAM" id="SSF55781">
    <property type="entry name" value="GAF domain-like"/>
    <property type="match status" value="1"/>
</dbReference>
<dbReference type="SMART" id="SM00267">
    <property type="entry name" value="GGDEF"/>
    <property type="match status" value="1"/>
</dbReference>
<dbReference type="Proteomes" id="UP001596025">
    <property type="component" value="Unassembled WGS sequence"/>
</dbReference>
<comment type="caution">
    <text evidence="2">The sequence shown here is derived from an EMBL/GenBank/DDBJ whole genome shotgun (WGS) entry which is preliminary data.</text>
</comment>
<name>A0ABV9LQ76_9ACTN</name>
<proteinExistence type="predicted"/>
<evidence type="ECO:0000313" key="3">
    <source>
        <dbReference type="Proteomes" id="UP001596025"/>
    </source>
</evidence>
<dbReference type="GO" id="GO:0052621">
    <property type="term" value="F:diguanylate cyclase activity"/>
    <property type="evidence" value="ECO:0007669"/>
    <property type="project" value="UniProtKB-EC"/>
</dbReference>
<dbReference type="InterPro" id="IPR052163">
    <property type="entry name" value="DGC-Regulatory_Protein"/>
</dbReference>
<dbReference type="EC" id="2.7.7.65" evidence="2"/>
<dbReference type="Gene3D" id="3.30.70.270">
    <property type="match status" value="1"/>
</dbReference>
<keyword evidence="2" id="KW-0808">Transferase</keyword>
<dbReference type="InterPro" id="IPR000160">
    <property type="entry name" value="GGDEF_dom"/>
</dbReference>
<dbReference type="Gene3D" id="3.90.1520.10">
    <property type="entry name" value="H-NOX domain"/>
    <property type="match status" value="1"/>
</dbReference>
<keyword evidence="2" id="KW-0548">Nucleotidyltransferase</keyword>
<dbReference type="CDD" id="cd01949">
    <property type="entry name" value="GGDEF"/>
    <property type="match status" value="1"/>
</dbReference>